<sequence>MQPLLTNTNNRTSNLKQKWSKVGRKLMLLLGKTGFDSIISKSKQPGVSTIASPATRVPPELWLIIFRYATLLSPDPFDTEQELSFLASEQSPDCQVEVYAANIRQKLNLSRVCRRWNALMSLARTLLEEDMRGAPISSGWYIRRLHIETSSLDPCAPIDIKNILEYSSQLIVYTDRHSVKQNVFVPQDPRCTPETIFSLLTQSSKDLRRLSWRNFDQTPLHIQMSSLLHCPMIIEYLEITSDSPDHAVFAPPESFPAVELPALRSLKVEVDDFTFSIFAAWKMPSLQNVSVVSCEFNYRGVGFSSFFRTHGASLKQLELGHSSSLIASHVELAHPIFDLAKWCPNLKQFICSADAEWHWQTPDWIPPHVLLPAHPCVEFIGIRGIDKRLEECKDTFTLLEQLTSLRRSAFPSLQFIRDLSPASQMLKCSGVDRRYTEFWSRLLRVCQEQSVWLEDWSGMNITTRALKRVSLDLVTTNKRALSYRHVSIKLVFLSHM</sequence>
<dbReference type="EMBL" id="NBII01000006">
    <property type="protein sequence ID" value="PAV17653.1"/>
    <property type="molecule type" value="Genomic_DNA"/>
</dbReference>
<organism evidence="1 2">
    <name type="scientific">Pyrrhoderma noxium</name>
    <dbReference type="NCBI Taxonomy" id="2282107"/>
    <lineage>
        <taxon>Eukaryota</taxon>
        <taxon>Fungi</taxon>
        <taxon>Dikarya</taxon>
        <taxon>Basidiomycota</taxon>
        <taxon>Agaricomycotina</taxon>
        <taxon>Agaricomycetes</taxon>
        <taxon>Hymenochaetales</taxon>
        <taxon>Hymenochaetaceae</taxon>
        <taxon>Pyrrhoderma</taxon>
    </lineage>
</organism>
<evidence type="ECO:0000313" key="2">
    <source>
        <dbReference type="Proteomes" id="UP000217199"/>
    </source>
</evidence>
<dbReference type="AlphaFoldDB" id="A0A286UDI5"/>
<reference evidence="1 2" key="1">
    <citation type="journal article" date="2017" name="Mol. Ecol.">
        <title>Comparative and population genomic landscape of Phellinus noxius: A hypervariable fungus causing root rot in trees.</title>
        <authorList>
            <person name="Chung C.L."/>
            <person name="Lee T.J."/>
            <person name="Akiba M."/>
            <person name="Lee H.H."/>
            <person name="Kuo T.H."/>
            <person name="Liu D."/>
            <person name="Ke H.M."/>
            <person name="Yokoi T."/>
            <person name="Roa M.B."/>
            <person name="Lu M.J."/>
            <person name="Chang Y.Y."/>
            <person name="Ann P.J."/>
            <person name="Tsai J.N."/>
            <person name="Chen C.Y."/>
            <person name="Tzean S.S."/>
            <person name="Ota Y."/>
            <person name="Hattori T."/>
            <person name="Sahashi N."/>
            <person name="Liou R.F."/>
            <person name="Kikuchi T."/>
            <person name="Tsai I.J."/>
        </authorList>
    </citation>
    <scope>NUCLEOTIDE SEQUENCE [LARGE SCALE GENOMIC DNA]</scope>
    <source>
        <strain evidence="1 2">FFPRI411160</strain>
    </source>
</reference>
<name>A0A286UDI5_9AGAM</name>
<proteinExistence type="predicted"/>
<evidence type="ECO:0008006" key="3">
    <source>
        <dbReference type="Google" id="ProtNLM"/>
    </source>
</evidence>
<comment type="caution">
    <text evidence="1">The sequence shown here is derived from an EMBL/GenBank/DDBJ whole genome shotgun (WGS) entry which is preliminary data.</text>
</comment>
<keyword evidence="2" id="KW-1185">Reference proteome</keyword>
<dbReference type="InParanoid" id="A0A286UDI5"/>
<dbReference type="Proteomes" id="UP000217199">
    <property type="component" value="Unassembled WGS sequence"/>
</dbReference>
<protein>
    <recommendedName>
        <fullName evidence="3">F-box domain-containing protein</fullName>
    </recommendedName>
</protein>
<accession>A0A286UDI5</accession>
<dbReference type="OrthoDB" id="3258324at2759"/>
<evidence type="ECO:0000313" key="1">
    <source>
        <dbReference type="EMBL" id="PAV17653.1"/>
    </source>
</evidence>
<gene>
    <name evidence="1" type="ORF">PNOK_0613900</name>
</gene>